<feature type="transmembrane region" description="Helical" evidence="10">
    <location>
        <begin position="135"/>
        <end position="156"/>
    </location>
</feature>
<dbReference type="InterPro" id="IPR045349">
    <property type="entry name" value="SLC41A1-3"/>
</dbReference>
<evidence type="ECO:0000256" key="8">
    <source>
        <dbReference type="ARBA" id="ARBA00023136"/>
    </source>
</evidence>
<feature type="transmembrane region" description="Helical" evidence="10">
    <location>
        <begin position="283"/>
        <end position="302"/>
    </location>
</feature>
<keyword evidence="3" id="KW-0813">Transport</keyword>
<evidence type="ECO:0000256" key="5">
    <source>
        <dbReference type="ARBA" id="ARBA00022842"/>
    </source>
</evidence>
<feature type="transmembrane region" description="Helical" evidence="10">
    <location>
        <begin position="253"/>
        <end position="277"/>
    </location>
</feature>
<dbReference type="InterPro" id="IPR036739">
    <property type="entry name" value="SLC41_membr_dom_sf"/>
</dbReference>
<evidence type="ECO:0000259" key="11">
    <source>
        <dbReference type="Pfam" id="PF01769"/>
    </source>
</evidence>
<dbReference type="PANTHER" id="PTHR16228:SF7">
    <property type="entry name" value="SLC41A_MGTE INTEGRAL MEMBRANE DOMAIN-CONTAINING PROTEIN"/>
    <property type="match status" value="1"/>
</dbReference>
<evidence type="ECO:0000256" key="4">
    <source>
        <dbReference type="ARBA" id="ARBA00022692"/>
    </source>
</evidence>
<dbReference type="InterPro" id="IPR006667">
    <property type="entry name" value="SLC41_membr_dom"/>
</dbReference>
<evidence type="ECO:0000256" key="9">
    <source>
        <dbReference type="SAM" id="MobiDB-lite"/>
    </source>
</evidence>
<dbReference type="Proteomes" id="UP001214603">
    <property type="component" value="Chromosome 1"/>
</dbReference>
<protein>
    <recommendedName>
        <fullName evidence="11">SLC41A/MgtE integral membrane domain-containing protein</fullName>
    </recommendedName>
</protein>
<name>A0AAF0DW33_9BASI</name>
<feature type="region of interest" description="Disordered" evidence="9">
    <location>
        <begin position="1"/>
        <end position="45"/>
    </location>
</feature>
<feature type="transmembrane region" description="Helical" evidence="10">
    <location>
        <begin position="50"/>
        <end position="70"/>
    </location>
</feature>
<feature type="transmembrane region" description="Helical" evidence="10">
    <location>
        <begin position="440"/>
        <end position="473"/>
    </location>
</feature>
<dbReference type="GO" id="GO:0008324">
    <property type="term" value="F:monoatomic cation transmembrane transporter activity"/>
    <property type="evidence" value="ECO:0007669"/>
    <property type="project" value="InterPro"/>
</dbReference>
<gene>
    <name evidence="12" type="ORF">MOBT1_000206</name>
</gene>
<evidence type="ECO:0000256" key="10">
    <source>
        <dbReference type="SAM" id="Phobius"/>
    </source>
</evidence>
<evidence type="ECO:0000256" key="3">
    <source>
        <dbReference type="ARBA" id="ARBA00022448"/>
    </source>
</evidence>
<evidence type="ECO:0000313" key="12">
    <source>
        <dbReference type="EMBL" id="WFD01538.1"/>
    </source>
</evidence>
<reference evidence="12" key="1">
    <citation type="submission" date="2023-03" db="EMBL/GenBank/DDBJ databases">
        <title>Mating type loci evolution in Malassezia.</title>
        <authorList>
            <person name="Coelho M.A."/>
        </authorList>
    </citation>
    <scope>NUCLEOTIDE SEQUENCE</scope>
    <source>
        <strain evidence="12">CBS 7876</strain>
    </source>
</reference>
<organism evidence="12 13">
    <name type="scientific">Malassezia obtusa</name>
    <dbReference type="NCBI Taxonomy" id="76774"/>
    <lineage>
        <taxon>Eukaryota</taxon>
        <taxon>Fungi</taxon>
        <taxon>Dikarya</taxon>
        <taxon>Basidiomycota</taxon>
        <taxon>Ustilaginomycotina</taxon>
        <taxon>Malasseziomycetes</taxon>
        <taxon>Malasseziales</taxon>
        <taxon>Malasseziaceae</taxon>
        <taxon>Malassezia</taxon>
    </lineage>
</organism>
<sequence>MRPSIEGDDAAGAKVEDEAAASRAELVPPEPARDAPPEPRAENDVLPTSWTSAVLQTLPMLLLAAVGLLLSGRELDRISRWGVFRAVDKYLILVPIMMNLKGNLELNLSLRMSTAANMGELDNRRTRQVLVRGNLALLQAQALIIACVAGALSFAMGHDWRGAAGAGAAASSVAGTSAAPNATAATLVSRGIHTPGRPNVDRALRLRNGYLEFFMIVAVSMMSASLSSAVQGTCLCALVVWSRRLRLDPDQSVVPIAGSLGDLITLTVLALLAAGMLPSEGSLLSLALFVVLIGLCCVMVFMTLRNVYVHELFGYGWTPLLAAAVISSVAGLLLDRNAEKYDGLALVAPVVSGLPGVAAAILTSTLSSALHTGRVVAATRSSGAYEPLQDAGAHADRYPPASRRFTPLCDWQLPLTLLVCTSLVQIGYLIVLWLTGSLVFGWQFAVCFTVLSVLLVCIALTLGYTLCLLLWYFDYDPDTSCMPYVTSLVDALSELFLFAAFAAAHALGDRVST</sequence>
<evidence type="ECO:0000256" key="7">
    <source>
        <dbReference type="ARBA" id="ARBA00023065"/>
    </source>
</evidence>
<feature type="domain" description="SLC41A/MgtE integral membrane" evidence="11">
    <location>
        <begin position="349"/>
        <end position="499"/>
    </location>
</feature>
<evidence type="ECO:0000313" key="13">
    <source>
        <dbReference type="Proteomes" id="UP001214603"/>
    </source>
</evidence>
<dbReference type="AlphaFoldDB" id="A0AAF0DW33"/>
<evidence type="ECO:0000256" key="6">
    <source>
        <dbReference type="ARBA" id="ARBA00022989"/>
    </source>
</evidence>
<evidence type="ECO:0000256" key="1">
    <source>
        <dbReference type="ARBA" id="ARBA00004141"/>
    </source>
</evidence>
<dbReference type="PANTHER" id="PTHR16228">
    <property type="entry name" value="DIVALENT CATION TRANSPORTER SOLUTE CARRIER FAMILY 41"/>
    <property type="match status" value="1"/>
</dbReference>
<keyword evidence="5" id="KW-0460">Magnesium</keyword>
<proteinExistence type="inferred from homology"/>
<dbReference type="SUPFAM" id="SSF161093">
    <property type="entry name" value="MgtE membrane domain-like"/>
    <property type="match status" value="2"/>
</dbReference>
<keyword evidence="13" id="KW-1185">Reference proteome</keyword>
<feature type="transmembrane region" description="Helical" evidence="10">
    <location>
        <begin position="413"/>
        <end position="434"/>
    </location>
</feature>
<dbReference type="Pfam" id="PF01769">
    <property type="entry name" value="MgtE"/>
    <property type="match status" value="2"/>
</dbReference>
<keyword evidence="4 10" id="KW-0812">Transmembrane</keyword>
<feature type="transmembrane region" description="Helical" evidence="10">
    <location>
        <begin position="213"/>
        <end position="241"/>
    </location>
</feature>
<dbReference type="Gene3D" id="1.10.357.20">
    <property type="entry name" value="SLC41 divalent cation transporters, integral membrane domain"/>
    <property type="match status" value="2"/>
</dbReference>
<keyword evidence="7" id="KW-0406">Ion transport</keyword>
<dbReference type="EMBL" id="CP119934">
    <property type="protein sequence ID" value="WFD01538.1"/>
    <property type="molecule type" value="Genomic_DNA"/>
</dbReference>
<feature type="transmembrane region" description="Helical" evidence="10">
    <location>
        <begin position="346"/>
        <end position="370"/>
    </location>
</feature>
<keyword evidence="8 10" id="KW-0472">Membrane</keyword>
<feature type="transmembrane region" description="Helical" evidence="10">
    <location>
        <begin position="314"/>
        <end position="334"/>
    </location>
</feature>
<comment type="similarity">
    <text evidence="2">Belongs to the SLC41A transporter family.</text>
</comment>
<feature type="transmembrane region" description="Helical" evidence="10">
    <location>
        <begin position="485"/>
        <end position="507"/>
    </location>
</feature>
<accession>A0AAF0DW33</accession>
<comment type="subcellular location">
    <subcellularLocation>
        <location evidence="1">Membrane</location>
        <topology evidence="1">Multi-pass membrane protein</topology>
    </subcellularLocation>
</comment>
<dbReference type="GO" id="GO:0005886">
    <property type="term" value="C:plasma membrane"/>
    <property type="evidence" value="ECO:0007669"/>
    <property type="project" value="TreeGrafter"/>
</dbReference>
<keyword evidence="6 10" id="KW-1133">Transmembrane helix</keyword>
<feature type="compositionally biased region" description="Basic and acidic residues" evidence="9">
    <location>
        <begin position="31"/>
        <end position="43"/>
    </location>
</feature>
<feature type="domain" description="SLC41A/MgtE integral membrane" evidence="11">
    <location>
        <begin position="94"/>
        <end position="271"/>
    </location>
</feature>
<evidence type="ECO:0000256" key="2">
    <source>
        <dbReference type="ARBA" id="ARBA00009749"/>
    </source>
</evidence>